<evidence type="ECO:0000256" key="2">
    <source>
        <dbReference type="ARBA" id="ARBA00023002"/>
    </source>
</evidence>
<evidence type="ECO:0000313" key="5">
    <source>
        <dbReference type="Proteomes" id="UP000189670"/>
    </source>
</evidence>
<dbReference type="InterPro" id="IPR051911">
    <property type="entry name" value="SDR_oxidoreductase"/>
</dbReference>
<proteinExistence type="inferred from homology"/>
<dbReference type="PRINTS" id="PR00080">
    <property type="entry name" value="SDRFAMILY"/>
</dbReference>
<dbReference type="Pfam" id="PF00106">
    <property type="entry name" value="adh_short"/>
    <property type="match status" value="1"/>
</dbReference>
<evidence type="ECO:0000256" key="3">
    <source>
        <dbReference type="RuleBase" id="RU000363"/>
    </source>
</evidence>
<comment type="similarity">
    <text evidence="1 3">Belongs to the short-chain dehydrogenases/reductases (SDR) family.</text>
</comment>
<gene>
    <name evidence="4" type="ORF">OMM_03479</name>
</gene>
<dbReference type="Proteomes" id="UP000189670">
    <property type="component" value="Unassembled WGS sequence"/>
</dbReference>
<reference evidence="5" key="1">
    <citation type="submission" date="2012-11" db="EMBL/GenBank/DDBJ databases">
        <authorList>
            <person name="Lucero-Rivera Y.E."/>
            <person name="Tovar-Ramirez D."/>
        </authorList>
    </citation>
    <scope>NUCLEOTIDE SEQUENCE [LARGE SCALE GENOMIC DNA]</scope>
    <source>
        <strain evidence="5">Araruama</strain>
    </source>
</reference>
<sequence length="330" mass="35259">MKKVIITGSNSGFARSPLRTVNEKACLNYHNNNNGTKEKQMKNVIITGTSSGFGLKAAKDFADKGYKVFATMRKPDGKNAQKKAELEGHSARHIKVVDMDVTNDISVREAIGGIIAEVGAINILINNAGIMYLGITEAFSIAQAHEQMEANYYGAIRTMQAVLPSMRKAGNGLIINTTSLVGRISPPFFSTYTASKHALEGYAQGLRYEVSPFGVDIVMVEPGPFGTGLLASGKAPAHSEVLATYGDLSGVPAAMGESFAQMLQSEGAPDPQLVVDAYLALAEMPAGKRPTRTVVGITWGVDEMNTLTQSIQDRILKEMQLENVLGGVSC</sequence>
<dbReference type="GO" id="GO:0016491">
    <property type="term" value="F:oxidoreductase activity"/>
    <property type="evidence" value="ECO:0007669"/>
    <property type="project" value="UniProtKB-KW"/>
</dbReference>
<name>A0A1V1P5S6_9BACT</name>
<dbReference type="InterPro" id="IPR002347">
    <property type="entry name" value="SDR_fam"/>
</dbReference>
<dbReference type="InterPro" id="IPR020904">
    <property type="entry name" value="Sc_DH/Rdtase_CS"/>
</dbReference>
<dbReference type="PROSITE" id="PS00061">
    <property type="entry name" value="ADH_SHORT"/>
    <property type="match status" value="1"/>
</dbReference>
<dbReference type="PANTHER" id="PTHR43976:SF16">
    <property type="entry name" value="SHORT-CHAIN DEHYDROGENASE_REDUCTASE FAMILY PROTEIN"/>
    <property type="match status" value="1"/>
</dbReference>
<dbReference type="InterPro" id="IPR036291">
    <property type="entry name" value="NAD(P)-bd_dom_sf"/>
</dbReference>
<dbReference type="PRINTS" id="PR00081">
    <property type="entry name" value="GDHRDH"/>
</dbReference>
<dbReference type="PANTHER" id="PTHR43976">
    <property type="entry name" value="SHORT CHAIN DEHYDROGENASE"/>
    <property type="match status" value="1"/>
</dbReference>
<keyword evidence="2" id="KW-0560">Oxidoreductase</keyword>
<dbReference type="AlphaFoldDB" id="A0A1V1P5S6"/>
<evidence type="ECO:0000256" key="1">
    <source>
        <dbReference type="ARBA" id="ARBA00006484"/>
    </source>
</evidence>
<dbReference type="SUPFAM" id="SSF51735">
    <property type="entry name" value="NAD(P)-binding Rossmann-fold domains"/>
    <property type="match status" value="1"/>
</dbReference>
<comment type="caution">
    <text evidence="4">The sequence shown here is derived from an EMBL/GenBank/DDBJ whole genome shotgun (WGS) entry which is preliminary data.</text>
</comment>
<organism evidence="4 5">
    <name type="scientific">Candidatus Magnetoglobus multicellularis str. Araruama</name>
    <dbReference type="NCBI Taxonomy" id="890399"/>
    <lineage>
        <taxon>Bacteria</taxon>
        <taxon>Pseudomonadati</taxon>
        <taxon>Thermodesulfobacteriota</taxon>
        <taxon>Desulfobacteria</taxon>
        <taxon>Desulfobacterales</taxon>
        <taxon>Desulfobacteraceae</taxon>
        <taxon>Candidatus Magnetoglobus</taxon>
    </lineage>
</organism>
<dbReference type="Gene3D" id="3.40.50.720">
    <property type="entry name" value="NAD(P)-binding Rossmann-like Domain"/>
    <property type="match status" value="1"/>
</dbReference>
<dbReference type="EMBL" id="ATBP01000488">
    <property type="protein sequence ID" value="ETR70106.1"/>
    <property type="molecule type" value="Genomic_DNA"/>
</dbReference>
<protein>
    <submittedName>
        <fullName evidence="4">Dehydrogenase protein</fullName>
    </submittedName>
</protein>
<dbReference type="CDD" id="cd05374">
    <property type="entry name" value="17beta-HSD-like_SDR_c"/>
    <property type="match status" value="1"/>
</dbReference>
<accession>A0A1V1P5S6</accession>
<evidence type="ECO:0000313" key="4">
    <source>
        <dbReference type="EMBL" id="ETR70106.1"/>
    </source>
</evidence>